<dbReference type="GO" id="GO:0015562">
    <property type="term" value="F:efflux transmembrane transporter activity"/>
    <property type="evidence" value="ECO:0007669"/>
    <property type="project" value="TreeGrafter"/>
</dbReference>
<keyword evidence="6" id="KW-0175">Coiled coil</keyword>
<dbReference type="SUPFAM" id="SSF111369">
    <property type="entry name" value="HlyD-like secretion proteins"/>
    <property type="match status" value="1"/>
</dbReference>
<dbReference type="Gene3D" id="1.10.287.470">
    <property type="entry name" value="Helix hairpin bin"/>
    <property type="match status" value="1"/>
</dbReference>
<evidence type="ECO:0000259" key="12">
    <source>
        <dbReference type="Pfam" id="PF25989"/>
    </source>
</evidence>
<evidence type="ECO:0000256" key="8">
    <source>
        <dbReference type="SAM" id="Phobius"/>
    </source>
</evidence>
<evidence type="ECO:0000256" key="7">
    <source>
        <dbReference type="SAM" id="MobiDB-lite"/>
    </source>
</evidence>
<name>A0A378XGV0_9BURK</name>
<evidence type="ECO:0000313" key="13">
    <source>
        <dbReference type="EMBL" id="SUA53527.1"/>
    </source>
</evidence>
<evidence type="ECO:0000259" key="11">
    <source>
        <dbReference type="Pfam" id="PF25944"/>
    </source>
</evidence>
<dbReference type="PANTHER" id="PTHR30469:SF12">
    <property type="entry name" value="MULTIDRUG RESISTANCE PROTEIN MDTA"/>
    <property type="match status" value="1"/>
</dbReference>
<dbReference type="Pfam" id="PF25944">
    <property type="entry name" value="Beta-barrel_RND"/>
    <property type="match status" value="1"/>
</dbReference>
<dbReference type="Pfam" id="PF25989">
    <property type="entry name" value="YknX_C"/>
    <property type="match status" value="1"/>
</dbReference>
<feature type="coiled-coil region" evidence="6">
    <location>
        <begin position="167"/>
        <end position="235"/>
    </location>
</feature>
<dbReference type="Gene3D" id="2.40.420.20">
    <property type="match status" value="1"/>
</dbReference>
<protein>
    <submittedName>
        <fullName evidence="13">Multidrug resistance protein MdtE</fullName>
    </submittedName>
</protein>
<dbReference type="Pfam" id="PF25876">
    <property type="entry name" value="HH_MFP_RND"/>
    <property type="match status" value="1"/>
</dbReference>
<feature type="domain" description="Multidrug resistance protein MdtA-like barrel-sandwich hybrid" evidence="10">
    <location>
        <begin position="129"/>
        <end position="272"/>
    </location>
</feature>
<dbReference type="NCBIfam" id="TIGR01730">
    <property type="entry name" value="RND_mfp"/>
    <property type="match status" value="1"/>
</dbReference>
<dbReference type="PANTHER" id="PTHR30469">
    <property type="entry name" value="MULTIDRUG RESISTANCE PROTEIN MDTA"/>
    <property type="match status" value="1"/>
</dbReference>
<feature type="region of interest" description="Disordered" evidence="7">
    <location>
        <begin position="1"/>
        <end position="36"/>
    </location>
</feature>
<dbReference type="InterPro" id="IPR058625">
    <property type="entry name" value="MdtA-like_BSH"/>
</dbReference>
<dbReference type="GO" id="GO:1990281">
    <property type="term" value="C:efflux pump complex"/>
    <property type="evidence" value="ECO:0007669"/>
    <property type="project" value="TreeGrafter"/>
</dbReference>
<comment type="similarity">
    <text evidence="2">Belongs to the membrane fusion protein (MFP) (TC 8.A.1) family.</text>
</comment>
<dbReference type="InterPro" id="IPR058624">
    <property type="entry name" value="MdtA-like_HH"/>
</dbReference>
<feature type="domain" description="Multidrug resistance protein MdtA-like beta-barrel" evidence="11">
    <location>
        <begin position="276"/>
        <end position="355"/>
    </location>
</feature>
<dbReference type="RefSeq" id="WP_018574075.1">
    <property type="nucleotide sequence ID" value="NZ_CP065725.1"/>
</dbReference>
<dbReference type="InterPro" id="IPR058637">
    <property type="entry name" value="YknX-like_C"/>
</dbReference>
<evidence type="ECO:0000256" key="6">
    <source>
        <dbReference type="SAM" id="Coils"/>
    </source>
</evidence>
<keyword evidence="8" id="KW-1133">Transmembrane helix</keyword>
<dbReference type="Pfam" id="PF25917">
    <property type="entry name" value="BSH_RND"/>
    <property type="match status" value="1"/>
</dbReference>
<evidence type="ECO:0000259" key="9">
    <source>
        <dbReference type="Pfam" id="PF25876"/>
    </source>
</evidence>
<organism evidence="13 14">
    <name type="scientific">Oligella ureolytica</name>
    <dbReference type="NCBI Taxonomy" id="90244"/>
    <lineage>
        <taxon>Bacteria</taxon>
        <taxon>Pseudomonadati</taxon>
        <taxon>Pseudomonadota</taxon>
        <taxon>Betaproteobacteria</taxon>
        <taxon>Burkholderiales</taxon>
        <taxon>Alcaligenaceae</taxon>
        <taxon>Oligella</taxon>
    </lineage>
</organism>
<dbReference type="EMBL" id="UGSB01000001">
    <property type="protein sequence ID" value="SUA53527.1"/>
    <property type="molecule type" value="Genomic_DNA"/>
</dbReference>
<dbReference type="Gene3D" id="2.40.50.100">
    <property type="match status" value="1"/>
</dbReference>
<evidence type="ECO:0000256" key="3">
    <source>
        <dbReference type="ARBA" id="ARBA00022475"/>
    </source>
</evidence>
<feature type="compositionally biased region" description="Basic and acidic residues" evidence="7">
    <location>
        <begin position="19"/>
        <end position="31"/>
    </location>
</feature>
<dbReference type="Proteomes" id="UP000254603">
    <property type="component" value="Unassembled WGS sequence"/>
</dbReference>
<proteinExistence type="inferred from homology"/>
<evidence type="ECO:0000256" key="5">
    <source>
        <dbReference type="ARBA" id="ARBA00023136"/>
    </source>
</evidence>
<comment type="subcellular location">
    <subcellularLocation>
        <location evidence="1">Cell membrane</location>
    </subcellularLocation>
</comment>
<gene>
    <name evidence="13" type="primary">mdtE</name>
    <name evidence="13" type="ORF">NCTC11997_01203</name>
</gene>
<dbReference type="InterPro" id="IPR058626">
    <property type="entry name" value="MdtA-like_b-barrel"/>
</dbReference>
<dbReference type="STRING" id="1122619.GCA_000373745_00891"/>
<dbReference type="InterPro" id="IPR006143">
    <property type="entry name" value="RND_pump_MFP"/>
</dbReference>
<dbReference type="Gene3D" id="2.40.30.170">
    <property type="match status" value="1"/>
</dbReference>
<feature type="transmembrane region" description="Helical" evidence="8">
    <location>
        <begin position="42"/>
        <end position="63"/>
    </location>
</feature>
<sequence>MSNPPESSKTTKSEQAPESVEKRARAERYDLSSKTTSPGQRFLKLIVMLLLLAVVVFAIYYYFMGGKEALKTSSADEPAAAGAGAGRMGGPRQGPGGMMGMVTKVSVVTAEERSMNFIVRGLGTAVPSETVLVNSQVSGLLTKILFEEGAFVEEGEPLFEIDQRPFKARLQQARAQYEQNEAQLLNAEADARRYRTLFKQNSIARQQVDTQEALVNQLKANRASLQAQIDEAEIELEYTTITAPISGRLGLRQVDIGNLVQANSADGLVTITQNQPMDVEFAVSEQFVPQIASKFYQNIPIQVQLFDRNSSQFIEEGFVLSMDNQIDSTTGTVKIKARFNNSEHNLFPNQFVNAWLFAERYDHSLSVLTDAIQHGREGAFVFLVDEGNTVNQREVITGIVDTGYTQVTDGLVEGDRVVVEGIDRLRAGSKVEIVD</sequence>
<keyword evidence="3" id="KW-1003">Cell membrane</keyword>
<evidence type="ECO:0000313" key="14">
    <source>
        <dbReference type="Proteomes" id="UP000254603"/>
    </source>
</evidence>
<dbReference type="AlphaFoldDB" id="A0A378XGV0"/>
<feature type="domain" description="Multidrug resistance protein MdtA-like alpha-helical hairpin" evidence="9">
    <location>
        <begin position="170"/>
        <end position="239"/>
    </location>
</feature>
<evidence type="ECO:0000256" key="4">
    <source>
        <dbReference type="ARBA" id="ARBA00022519"/>
    </source>
</evidence>
<feature type="compositionally biased region" description="Polar residues" evidence="7">
    <location>
        <begin position="1"/>
        <end position="16"/>
    </location>
</feature>
<reference evidence="13 14" key="1">
    <citation type="submission" date="2018-06" db="EMBL/GenBank/DDBJ databases">
        <authorList>
            <consortium name="Pathogen Informatics"/>
            <person name="Doyle S."/>
        </authorList>
    </citation>
    <scope>NUCLEOTIDE SEQUENCE [LARGE SCALE GENOMIC DNA]</scope>
    <source>
        <strain evidence="13 14">NCTC11997</strain>
    </source>
</reference>
<keyword evidence="4" id="KW-0997">Cell inner membrane</keyword>
<evidence type="ECO:0000256" key="1">
    <source>
        <dbReference type="ARBA" id="ARBA00004236"/>
    </source>
</evidence>
<evidence type="ECO:0000259" key="10">
    <source>
        <dbReference type="Pfam" id="PF25917"/>
    </source>
</evidence>
<evidence type="ECO:0000256" key="2">
    <source>
        <dbReference type="ARBA" id="ARBA00009477"/>
    </source>
</evidence>
<keyword evidence="8" id="KW-0812">Transmembrane</keyword>
<accession>A0A378XGV0</accession>
<keyword evidence="5 8" id="KW-0472">Membrane</keyword>
<feature type="domain" description="YknX-like C-terminal permuted SH3-like" evidence="12">
    <location>
        <begin position="369"/>
        <end position="433"/>
    </location>
</feature>